<accession>A0AA37SN04</accession>
<sequence>MKKMLFVCVLILGCSITFSCKNNQSNEINNYELFFVRHAEKADDGTKDPPLTSEGEKRASNLAEILKDKGITKIYSTDYKRTRFTGKPLADLLNLEIELYNPSDKEFAAKLKNELESGSALIVGHSNTTPTLVNAVLGEKKYDQLSEDDYENLFSIHKKGDQLEAEVVKY</sequence>
<dbReference type="AlphaFoldDB" id="A0AA37SN04"/>
<comment type="caution">
    <text evidence="2">The sequence shown here is derived from an EMBL/GenBank/DDBJ whole genome shotgun (WGS) entry which is preliminary data.</text>
</comment>
<dbReference type="InterPro" id="IPR013078">
    <property type="entry name" value="His_Pase_superF_clade-1"/>
</dbReference>
<dbReference type="RefSeq" id="WP_235294139.1">
    <property type="nucleotide sequence ID" value="NZ_BSOH01000011.1"/>
</dbReference>
<name>A0AA37SN04_9BACT</name>
<dbReference type="Pfam" id="PF00300">
    <property type="entry name" value="His_Phos_1"/>
    <property type="match status" value="1"/>
</dbReference>
<dbReference type="SUPFAM" id="SSF53254">
    <property type="entry name" value="Phosphoglycerate mutase-like"/>
    <property type="match status" value="1"/>
</dbReference>
<dbReference type="CDD" id="cd07067">
    <property type="entry name" value="HP_PGM_like"/>
    <property type="match status" value="1"/>
</dbReference>
<dbReference type="Gene3D" id="3.40.50.1240">
    <property type="entry name" value="Phosphoglycerate mutase-like"/>
    <property type="match status" value="1"/>
</dbReference>
<dbReference type="EMBL" id="BSOH01000011">
    <property type="protein sequence ID" value="GLR17431.1"/>
    <property type="molecule type" value="Genomic_DNA"/>
</dbReference>
<evidence type="ECO:0008006" key="4">
    <source>
        <dbReference type="Google" id="ProtNLM"/>
    </source>
</evidence>
<evidence type="ECO:0000313" key="3">
    <source>
        <dbReference type="Proteomes" id="UP001156666"/>
    </source>
</evidence>
<dbReference type="InterPro" id="IPR029033">
    <property type="entry name" value="His_PPase_superfam"/>
</dbReference>
<evidence type="ECO:0000256" key="1">
    <source>
        <dbReference type="SAM" id="SignalP"/>
    </source>
</evidence>
<organism evidence="2 3">
    <name type="scientific">Portibacter lacus</name>
    <dbReference type="NCBI Taxonomy" id="1099794"/>
    <lineage>
        <taxon>Bacteria</taxon>
        <taxon>Pseudomonadati</taxon>
        <taxon>Bacteroidota</taxon>
        <taxon>Saprospiria</taxon>
        <taxon>Saprospirales</taxon>
        <taxon>Haliscomenobacteraceae</taxon>
        <taxon>Portibacter</taxon>
    </lineage>
</organism>
<dbReference type="Proteomes" id="UP001156666">
    <property type="component" value="Unassembled WGS sequence"/>
</dbReference>
<proteinExistence type="predicted"/>
<feature type="signal peptide" evidence="1">
    <location>
        <begin position="1"/>
        <end position="19"/>
    </location>
</feature>
<reference evidence="2" key="2">
    <citation type="submission" date="2023-01" db="EMBL/GenBank/DDBJ databases">
        <title>Draft genome sequence of Portibacter lacus strain NBRC 108769.</title>
        <authorList>
            <person name="Sun Q."/>
            <person name="Mori K."/>
        </authorList>
    </citation>
    <scope>NUCLEOTIDE SEQUENCE</scope>
    <source>
        <strain evidence="2">NBRC 108769</strain>
    </source>
</reference>
<feature type="chain" id="PRO_5041379135" description="Histidine phosphatase family protein" evidence="1">
    <location>
        <begin position="20"/>
        <end position="170"/>
    </location>
</feature>
<keyword evidence="3" id="KW-1185">Reference proteome</keyword>
<reference evidence="2" key="1">
    <citation type="journal article" date="2014" name="Int. J. Syst. Evol. Microbiol.">
        <title>Complete genome sequence of Corynebacterium casei LMG S-19264T (=DSM 44701T), isolated from a smear-ripened cheese.</title>
        <authorList>
            <consortium name="US DOE Joint Genome Institute (JGI-PGF)"/>
            <person name="Walter F."/>
            <person name="Albersmeier A."/>
            <person name="Kalinowski J."/>
            <person name="Ruckert C."/>
        </authorList>
    </citation>
    <scope>NUCLEOTIDE SEQUENCE</scope>
    <source>
        <strain evidence="2">NBRC 108769</strain>
    </source>
</reference>
<evidence type="ECO:0000313" key="2">
    <source>
        <dbReference type="EMBL" id="GLR17431.1"/>
    </source>
</evidence>
<protein>
    <recommendedName>
        <fullName evidence="4">Histidine phosphatase family protein</fullName>
    </recommendedName>
</protein>
<dbReference type="SMART" id="SM00855">
    <property type="entry name" value="PGAM"/>
    <property type="match status" value="1"/>
</dbReference>
<dbReference type="PROSITE" id="PS51257">
    <property type="entry name" value="PROKAR_LIPOPROTEIN"/>
    <property type="match status" value="1"/>
</dbReference>
<gene>
    <name evidence="2" type="ORF">GCM10007940_20460</name>
</gene>
<keyword evidence="1" id="KW-0732">Signal</keyword>